<feature type="compositionally biased region" description="Basic and acidic residues" evidence="1">
    <location>
        <begin position="1"/>
        <end position="20"/>
    </location>
</feature>
<comment type="caution">
    <text evidence="2">The sequence shown here is derived from an EMBL/GenBank/DDBJ whole genome shotgun (WGS) entry which is preliminary data.</text>
</comment>
<dbReference type="EMBL" id="CADEAL010001105">
    <property type="protein sequence ID" value="CAB1428973.1"/>
    <property type="molecule type" value="Genomic_DNA"/>
</dbReference>
<evidence type="ECO:0000256" key="1">
    <source>
        <dbReference type="SAM" id="MobiDB-lite"/>
    </source>
</evidence>
<gene>
    <name evidence="2" type="ORF">PLEPLA_LOCUS16948</name>
</gene>
<keyword evidence="3" id="KW-1185">Reference proteome</keyword>
<dbReference type="AlphaFoldDB" id="A0A9N7YKI2"/>
<accession>A0A9N7YKI2</accession>
<proteinExistence type="predicted"/>
<dbReference type="Proteomes" id="UP001153269">
    <property type="component" value="Unassembled WGS sequence"/>
</dbReference>
<evidence type="ECO:0000313" key="2">
    <source>
        <dbReference type="EMBL" id="CAB1428973.1"/>
    </source>
</evidence>
<reference evidence="2" key="1">
    <citation type="submission" date="2020-03" db="EMBL/GenBank/DDBJ databases">
        <authorList>
            <person name="Weist P."/>
        </authorList>
    </citation>
    <scope>NUCLEOTIDE SEQUENCE</scope>
</reference>
<evidence type="ECO:0000313" key="3">
    <source>
        <dbReference type="Proteomes" id="UP001153269"/>
    </source>
</evidence>
<name>A0A9N7YKI2_PLEPL</name>
<feature type="region of interest" description="Disordered" evidence="1">
    <location>
        <begin position="1"/>
        <end position="30"/>
    </location>
</feature>
<sequence>MASETEDRERETKELHHRDTSAGNNRGHSQCSLLYGVEERTEGEAAETAGSAPRSLLDLSEYPGVGFELAKSYCGTSTPVSALITERSPDFLFGVLCVIGTFFSS</sequence>
<feature type="compositionally biased region" description="Polar residues" evidence="1">
    <location>
        <begin position="21"/>
        <end position="30"/>
    </location>
</feature>
<protein>
    <submittedName>
        <fullName evidence="2">Uncharacterized protein</fullName>
    </submittedName>
</protein>
<organism evidence="2 3">
    <name type="scientific">Pleuronectes platessa</name>
    <name type="common">European plaice</name>
    <dbReference type="NCBI Taxonomy" id="8262"/>
    <lineage>
        <taxon>Eukaryota</taxon>
        <taxon>Metazoa</taxon>
        <taxon>Chordata</taxon>
        <taxon>Craniata</taxon>
        <taxon>Vertebrata</taxon>
        <taxon>Euteleostomi</taxon>
        <taxon>Actinopterygii</taxon>
        <taxon>Neopterygii</taxon>
        <taxon>Teleostei</taxon>
        <taxon>Neoteleostei</taxon>
        <taxon>Acanthomorphata</taxon>
        <taxon>Carangaria</taxon>
        <taxon>Pleuronectiformes</taxon>
        <taxon>Pleuronectoidei</taxon>
        <taxon>Pleuronectidae</taxon>
        <taxon>Pleuronectes</taxon>
    </lineage>
</organism>